<protein>
    <submittedName>
        <fullName evidence="2">Uncharacterized protein</fullName>
    </submittedName>
</protein>
<comment type="caution">
    <text evidence="2">The sequence shown here is derived from an EMBL/GenBank/DDBJ whole genome shotgun (WGS) entry which is preliminary data.</text>
</comment>
<feature type="coiled-coil region" evidence="1">
    <location>
        <begin position="216"/>
        <end position="243"/>
    </location>
</feature>
<sequence length="254" mass="30154">MKAEQLTVLDSKTPVGSKKNPMDIKSLVDVFAVFGYSAEDIIDKHDQCTIFKKIRAELDNLLRDLSMKTKKYDKAILLRDRLRLIKREFIEMQGFYENRRQEREEQQFSRGIVLAKQHSDVQCASRIDSCEREILHQQEELRKTHEVERAQLETYLKKLQEPHVKFSTLLLELKNTEKNLAKLKLFEDAKNVSIRADSLERDQRAVNTAKFEKFKEKKRTLLLEKQQEELAEAREKLMEKRYVVMRANETHRKT</sequence>
<keyword evidence="1" id="KW-0175">Coiled coil</keyword>
<dbReference type="PANTHER" id="PTHR47026">
    <property type="entry name" value="PIGMENTOSA GTPASE REGULATOR-LIKE PROTEIN, PUTATIVE-RELATED"/>
    <property type="match status" value="1"/>
</dbReference>
<reference evidence="2" key="1">
    <citation type="submission" date="2023-08" db="EMBL/GenBank/DDBJ databases">
        <title>Reference Genome Resource for the Citrus Pathogen Phytophthora citrophthora.</title>
        <authorList>
            <person name="Moller H."/>
            <person name="Coetzee B."/>
            <person name="Rose L.J."/>
            <person name="Van Niekerk J.M."/>
        </authorList>
    </citation>
    <scope>NUCLEOTIDE SEQUENCE</scope>
    <source>
        <strain evidence="2">STE-U-9442</strain>
    </source>
</reference>
<proteinExistence type="predicted"/>
<evidence type="ECO:0000256" key="1">
    <source>
        <dbReference type="SAM" id="Coils"/>
    </source>
</evidence>
<dbReference type="EMBL" id="JASMQC010000005">
    <property type="protein sequence ID" value="KAK1944931.1"/>
    <property type="molecule type" value="Genomic_DNA"/>
</dbReference>
<gene>
    <name evidence="2" type="ORF">P3T76_003464</name>
</gene>
<accession>A0AAD9LQR8</accession>
<keyword evidence="3" id="KW-1185">Reference proteome</keyword>
<evidence type="ECO:0000313" key="3">
    <source>
        <dbReference type="Proteomes" id="UP001259832"/>
    </source>
</evidence>
<dbReference type="Proteomes" id="UP001259832">
    <property type="component" value="Unassembled WGS sequence"/>
</dbReference>
<dbReference type="PANTHER" id="PTHR47026:SF2">
    <property type="entry name" value="FLAGELLAR ASSOCIATED PROTEIN"/>
    <property type="match status" value="1"/>
</dbReference>
<evidence type="ECO:0000313" key="2">
    <source>
        <dbReference type="EMBL" id="KAK1944931.1"/>
    </source>
</evidence>
<name>A0AAD9LQR8_9STRA</name>
<organism evidence="2 3">
    <name type="scientific">Phytophthora citrophthora</name>
    <dbReference type="NCBI Taxonomy" id="4793"/>
    <lineage>
        <taxon>Eukaryota</taxon>
        <taxon>Sar</taxon>
        <taxon>Stramenopiles</taxon>
        <taxon>Oomycota</taxon>
        <taxon>Peronosporomycetes</taxon>
        <taxon>Peronosporales</taxon>
        <taxon>Peronosporaceae</taxon>
        <taxon>Phytophthora</taxon>
    </lineage>
</organism>
<dbReference type="AlphaFoldDB" id="A0AAD9LQR8"/>